<keyword evidence="2" id="KW-1185">Reference proteome</keyword>
<proteinExistence type="predicted"/>
<dbReference type="EMBL" id="CM047749">
    <property type="protein sequence ID" value="KAJ0009961.1"/>
    <property type="molecule type" value="Genomic_DNA"/>
</dbReference>
<protein>
    <submittedName>
        <fullName evidence="1">Uncharacterized protein</fullName>
    </submittedName>
</protein>
<organism evidence="1 2">
    <name type="scientific">Pistacia integerrima</name>
    <dbReference type="NCBI Taxonomy" id="434235"/>
    <lineage>
        <taxon>Eukaryota</taxon>
        <taxon>Viridiplantae</taxon>
        <taxon>Streptophyta</taxon>
        <taxon>Embryophyta</taxon>
        <taxon>Tracheophyta</taxon>
        <taxon>Spermatophyta</taxon>
        <taxon>Magnoliopsida</taxon>
        <taxon>eudicotyledons</taxon>
        <taxon>Gunneridae</taxon>
        <taxon>Pentapetalae</taxon>
        <taxon>rosids</taxon>
        <taxon>malvids</taxon>
        <taxon>Sapindales</taxon>
        <taxon>Anacardiaceae</taxon>
        <taxon>Pistacia</taxon>
    </lineage>
</organism>
<name>A0ACC0X2V1_9ROSI</name>
<reference evidence="2" key="1">
    <citation type="journal article" date="2023" name="G3 (Bethesda)">
        <title>Genome assembly and association tests identify interacting loci associated with vigor, precocity, and sex in interspecific pistachio rootstocks.</title>
        <authorList>
            <person name="Palmer W."/>
            <person name="Jacygrad E."/>
            <person name="Sagayaradj S."/>
            <person name="Cavanaugh K."/>
            <person name="Han R."/>
            <person name="Bertier L."/>
            <person name="Beede B."/>
            <person name="Kafkas S."/>
            <person name="Golino D."/>
            <person name="Preece J."/>
            <person name="Michelmore R."/>
        </authorList>
    </citation>
    <scope>NUCLEOTIDE SEQUENCE [LARGE SCALE GENOMIC DNA]</scope>
</reference>
<gene>
    <name evidence="1" type="ORF">Pint_33674</name>
</gene>
<evidence type="ECO:0000313" key="2">
    <source>
        <dbReference type="Proteomes" id="UP001163603"/>
    </source>
</evidence>
<evidence type="ECO:0000313" key="1">
    <source>
        <dbReference type="EMBL" id="KAJ0009961.1"/>
    </source>
</evidence>
<accession>A0ACC0X2V1</accession>
<dbReference type="Proteomes" id="UP001163603">
    <property type="component" value="Chromosome 14"/>
</dbReference>
<sequence length="47" mass="5377">MKITAKTCILVLQLLCILFYSGNGIHALSYDYSATTEARKYFFIIEL</sequence>
<comment type="caution">
    <text evidence="1">The sequence shown here is derived from an EMBL/GenBank/DDBJ whole genome shotgun (WGS) entry which is preliminary data.</text>
</comment>